<dbReference type="PRINTS" id="PR01609">
    <property type="entry name" value="CD36FAMILY"/>
</dbReference>
<evidence type="ECO:0000256" key="6">
    <source>
        <dbReference type="ARBA" id="ARBA00023180"/>
    </source>
</evidence>
<accession>V8NFB9</accession>
<feature type="non-terminal residue" evidence="7">
    <location>
        <position position="1"/>
    </location>
</feature>
<comment type="subcellular location">
    <subcellularLocation>
        <location evidence="1">Membrane</location>
    </subcellularLocation>
</comment>
<dbReference type="Pfam" id="PF01130">
    <property type="entry name" value="CD36"/>
    <property type="match status" value="1"/>
</dbReference>
<dbReference type="Proteomes" id="UP000018936">
    <property type="component" value="Unassembled WGS sequence"/>
</dbReference>
<evidence type="ECO:0000256" key="4">
    <source>
        <dbReference type="ARBA" id="ARBA00022989"/>
    </source>
</evidence>
<dbReference type="OrthoDB" id="195015at2759"/>
<organism evidence="7 8">
    <name type="scientific">Ophiophagus hannah</name>
    <name type="common">King cobra</name>
    <name type="synonym">Naja hannah</name>
    <dbReference type="NCBI Taxonomy" id="8665"/>
    <lineage>
        <taxon>Eukaryota</taxon>
        <taxon>Metazoa</taxon>
        <taxon>Chordata</taxon>
        <taxon>Craniata</taxon>
        <taxon>Vertebrata</taxon>
        <taxon>Euteleostomi</taxon>
        <taxon>Lepidosauria</taxon>
        <taxon>Squamata</taxon>
        <taxon>Bifurcata</taxon>
        <taxon>Unidentata</taxon>
        <taxon>Episquamata</taxon>
        <taxon>Toxicofera</taxon>
        <taxon>Serpentes</taxon>
        <taxon>Colubroidea</taxon>
        <taxon>Elapidae</taxon>
        <taxon>Elapinae</taxon>
        <taxon>Ophiophagus</taxon>
    </lineage>
</organism>
<sequence>MGMTAVFFCGLQMNFCDTVKDKELPGQNPALNHTVILAADHLLRSNVSYFEFYHRYRSGASSQRSPIYRQFWLFDVQNPEEVMKNGSAPVLKQKGPYTYSFYKPALFCFDLHGDII</sequence>
<reference evidence="7 8" key="1">
    <citation type="journal article" date="2013" name="Proc. Natl. Acad. Sci. U.S.A.">
        <title>The king cobra genome reveals dynamic gene evolution and adaptation in the snake venom system.</title>
        <authorList>
            <person name="Vonk F.J."/>
            <person name="Casewell N.R."/>
            <person name="Henkel C.V."/>
            <person name="Heimberg A.M."/>
            <person name="Jansen H.J."/>
            <person name="McCleary R.J."/>
            <person name="Kerkkamp H.M."/>
            <person name="Vos R.A."/>
            <person name="Guerreiro I."/>
            <person name="Calvete J.J."/>
            <person name="Wuster W."/>
            <person name="Woods A.E."/>
            <person name="Logan J.M."/>
            <person name="Harrison R.A."/>
            <person name="Castoe T.A."/>
            <person name="de Koning A.P."/>
            <person name="Pollock D.D."/>
            <person name="Yandell M."/>
            <person name="Calderon D."/>
            <person name="Renjifo C."/>
            <person name="Currier R.B."/>
            <person name="Salgado D."/>
            <person name="Pla D."/>
            <person name="Sanz L."/>
            <person name="Hyder A.S."/>
            <person name="Ribeiro J.M."/>
            <person name="Arntzen J.W."/>
            <person name="van den Thillart G.E."/>
            <person name="Boetzer M."/>
            <person name="Pirovano W."/>
            <person name="Dirks R.P."/>
            <person name="Spaink H.P."/>
            <person name="Duboule D."/>
            <person name="McGlinn E."/>
            <person name="Kini R.M."/>
            <person name="Richardson M.K."/>
        </authorList>
    </citation>
    <scope>NUCLEOTIDE SEQUENCE</scope>
    <source>
        <tissue evidence="7">Blood</tissue>
    </source>
</reference>
<keyword evidence="6" id="KW-0325">Glycoprotein</keyword>
<keyword evidence="4" id="KW-1133">Transmembrane helix</keyword>
<keyword evidence="8" id="KW-1185">Reference proteome</keyword>
<dbReference type="InterPro" id="IPR002159">
    <property type="entry name" value="CD36_fam"/>
</dbReference>
<evidence type="ECO:0000256" key="3">
    <source>
        <dbReference type="ARBA" id="ARBA00022692"/>
    </source>
</evidence>
<dbReference type="EMBL" id="AZIM01004751">
    <property type="protein sequence ID" value="ETE60338.1"/>
    <property type="molecule type" value="Genomic_DNA"/>
</dbReference>
<keyword evidence="5" id="KW-0472">Membrane</keyword>
<comment type="caution">
    <text evidence="7">The sequence shown here is derived from an EMBL/GenBank/DDBJ whole genome shotgun (WGS) entry which is preliminary data.</text>
</comment>
<evidence type="ECO:0000256" key="2">
    <source>
        <dbReference type="ARBA" id="ARBA00010532"/>
    </source>
</evidence>
<keyword evidence="3" id="KW-0812">Transmembrane</keyword>
<comment type="similarity">
    <text evidence="2">Belongs to the CD36 family.</text>
</comment>
<evidence type="ECO:0000313" key="7">
    <source>
        <dbReference type="EMBL" id="ETE60338.1"/>
    </source>
</evidence>
<proteinExistence type="inferred from homology"/>
<evidence type="ECO:0000256" key="5">
    <source>
        <dbReference type="ARBA" id="ARBA00023136"/>
    </source>
</evidence>
<evidence type="ECO:0000313" key="8">
    <source>
        <dbReference type="Proteomes" id="UP000018936"/>
    </source>
</evidence>
<protein>
    <submittedName>
        <fullName evidence="7">Uncharacterized protein</fullName>
    </submittedName>
</protein>
<name>V8NFB9_OPHHA</name>
<gene>
    <name evidence="7" type="ORF">L345_13920</name>
</gene>
<evidence type="ECO:0000256" key="1">
    <source>
        <dbReference type="ARBA" id="ARBA00004370"/>
    </source>
</evidence>
<dbReference type="GO" id="GO:0016020">
    <property type="term" value="C:membrane"/>
    <property type="evidence" value="ECO:0007669"/>
    <property type="project" value="UniProtKB-SubCell"/>
</dbReference>
<dbReference type="AlphaFoldDB" id="V8NFB9"/>